<evidence type="ECO:0000313" key="4">
    <source>
        <dbReference type="Proteomes" id="UP000235965"/>
    </source>
</evidence>
<evidence type="ECO:0000256" key="1">
    <source>
        <dbReference type="SAM" id="Phobius"/>
    </source>
</evidence>
<keyword evidence="4" id="KW-1185">Reference proteome</keyword>
<feature type="domain" description="Reverse transcriptase" evidence="2">
    <location>
        <begin position="51"/>
        <end position="325"/>
    </location>
</feature>
<keyword evidence="1" id="KW-0472">Membrane</keyword>
<protein>
    <recommendedName>
        <fullName evidence="2">Reverse transcriptase domain-containing protein</fullName>
    </recommendedName>
</protein>
<reference evidence="3 4" key="1">
    <citation type="submission" date="2017-12" db="EMBL/GenBank/DDBJ databases">
        <title>Hemimetabolous genomes reveal molecular basis of termite eusociality.</title>
        <authorList>
            <person name="Harrison M.C."/>
            <person name="Jongepier E."/>
            <person name="Robertson H.M."/>
            <person name="Arning N."/>
            <person name="Bitard-Feildel T."/>
            <person name="Chao H."/>
            <person name="Childers C.P."/>
            <person name="Dinh H."/>
            <person name="Doddapaneni H."/>
            <person name="Dugan S."/>
            <person name="Gowin J."/>
            <person name="Greiner C."/>
            <person name="Han Y."/>
            <person name="Hu H."/>
            <person name="Hughes D.S.T."/>
            <person name="Huylmans A.-K."/>
            <person name="Kemena C."/>
            <person name="Kremer L.P.M."/>
            <person name="Lee S.L."/>
            <person name="Lopez-Ezquerra A."/>
            <person name="Mallet L."/>
            <person name="Monroy-Kuhn J.M."/>
            <person name="Moser A."/>
            <person name="Murali S.C."/>
            <person name="Muzny D.M."/>
            <person name="Otani S."/>
            <person name="Piulachs M.-D."/>
            <person name="Poelchau M."/>
            <person name="Qu J."/>
            <person name="Schaub F."/>
            <person name="Wada-Katsumata A."/>
            <person name="Worley K.C."/>
            <person name="Xie Q."/>
            <person name="Ylla G."/>
            <person name="Poulsen M."/>
            <person name="Gibbs R.A."/>
            <person name="Schal C."/>
            <person name="Richards S."/>
            <person name="Belles X."/>
            <person name="Korb J."/>
            <person name="Bornberg-Bauer E."/>
        </authorList>
    </citation>
    <scope>NUCLEOTIDE SEQUENCE [LARGE SCALE GENOMIC DNA]</scope>
    <source>
        <tissue evidence="3">Whole body</tissue>
    </source>
</reference>
<dbReference type="PROSITE" id="PS50878">
    <property type="entry name" value="RT_POL"/>
    <property type="match status" value="1"/>
</dbReference>
<evidence type="ECO:0000259" key="2">
    <source>
        <dbReference type="PROSITE" id="PS50878"/>
    </source>
</evidence>
<dbReference type="Pfam" id="PF00078">
    <property type="entry name" value="RVT_1"/>
    <property type="match status" value="1"/>
</dbReference>
<keyword evidence="1" id="KW-0812">Transmembrane</keyword>
<sequence length="399" mass="45524">MSWQYASAQEICKIIKSLKTKDSSVYDKISSRIIKLSAPFIISPLTYICNVILSTGVFPDRLKFAIVKPCFKEGNIQEISNYRPISLLTSFSKSIEKLVYSRLITHIEADSILAQEQYGFRAHLSTEKVAFSLINSILTPMNKKQNVGGIFCDLQKAFDCVNHKILLDRLEFYGIEGIFKTLIKSYLTGRHQRVVLGHIIDGNNTSKWEIVKCGVPQGSILGPLLFLFYINDLPKIINKDNNMVLYTDDTNIIITDTNNVNFEINLNQTFKDINIWFNVNLLTLNLNKGQYLEFRSLNCNTTTQINYHQEIFCSVTETKFLGLIIDDVLSWKQHIDLVIGRLSSACYAFRNIKHIVSFATLRPIYFAYVLCIVSYGISSGVAPHMTRKCSSYKRKLLES</sequence>
<accession>A0A2J7QXB6</accession>
<dbReference type="Proteomes" id="UP000235965">
    <property type="component" value="Unassembled WGS sequence"/>
</dbReference>
<name>A0A2J7QXB6_9NEOP</name>
<organism evidence="3 4">
    <name type="scientific">Cryptotermes secundus</name>
    <dbReference type="NCBI Taxonomy" id="105785"/>
    <lineage>
        <taxon>Eukaryota</taxon>
        <taxon>Metazoa</taxon>
        <taxon>Ecdysozoa</taxon>
        <taxon>Arthropoda</taxon>
        <taxon>Hexapoda</taxon>
        <taxon>Insecta</taxon>
        <taxon>Pterygota</taxon>
        <taxon>Neoptera</taxon>
        <taxon>Polyneoptera</taxon>
        <taxon>Dictyoptera</taxon>
        <taxon>Blattodea</taxon>
        <taxon>Blattoidea</taxon>
        <taxon>Termitoidae</taxon>
        <taxon>Kalotermitidae</taxon>
        <taxon>Cryptotermitinae</taxon>
        <taxon>Cryptotermes</taxon>
    </lineage>
</organism>
<keyword evidence="1" id="KW-1133">Transmembrane helix</keyword>
<feature type="transmembrane region" description="Helical" evidence="1">
    <location>
        <begin position="365"/>
        <end position="385"/>
    </location>
</feature>
<dbReference type="InParanoid" id="A0A2J7QXB6"/>
<dbReference type="EMBL" id="NEVH01009382">
    <property type="protein sequence ID" value="PNF33219.1"/>
    <property type="molecule type" value="Genomic_DNA"/>
</dbReference>
<dbReference type="AlphaFoldDB" id="A0A2J7QXB6"/>
<proteinExistence type="predicted"/>
<dbReference type="PANTHER" id="PTHR33332">
    <property type="entry name" value="REVERSE TRANSCRIPTASE DOMAIN-CONTAINING PROTEIN"/>
    <property type="match status" value="1"/>
</dbReference>
<comment type="caution">
    <text evidence="3">The sequence shown here is derived from an EMBL/GenBank/DDBJ whole genome shotgun (WGS) entry which is preliminary data.</text>
</comment>
<dbReference type="CDD" id="cd01650">
    <property type="entry name" value="RT_nLTR_like"/>
    <property type="match status" value="1"/>
</dbReference>
<dbReference type="InterPro" id="IPR000477">
    <property type="entry name" value="RT_dom"/>
</dbReference>
<gene>
    <name evidence="3" type="ORF">B7P43_G11375</name>
</gene>
<evidence type="ECO:0000313" key="3">
    <source>
        <dbReference type="EMBL" id="PNF33219.1"/>
    </source>
</evidence>